<dbReference type="Proteomes" id="UP000249522">
    <property type="component" value="Unassembled WGS sequence"/>
</dbReference>
<dbReference type="PRINTS" id="PR01006">
    <property type="entry name" value="FLGHOOKFLIE"/>
</dbReference>
<evidence type="ECO:0000256" key="1">
    <source>
        <dbReference type="ARBA" id="ARBA00004117"/>
    </source>
</evidence>
<reference evidence="6 7" key="1">
    <citation type="submission" date="2018-06" db="EMBL/GenBank/DDBJ databases">
        <title>Paenibacillus imtechensis sp. nov.</title>
        <authorList>
            <person name="Pinnaka A.K."/>
            <person name="Singh H."/>
            <person name="Kaur M."/>
        </authorList>
    </citation>
    <scope>NUCLEOTIDE SEQUENCE [LARGE SCALE GENOMIC DNA]</scope>
    <source>
        <strain evidence="6 7">SMB1</strain>
    </source>
</reference>
<dbReference type="InterPro" id="IPR001624">
    <property type="entry name" value="FliE"/>
</dbReference>
<dbReference type="GO" id="GO:0009425">
    <property type="term" value="C:bacterial-type flagellum basal body"/>
    <property type="evidence" value="ECO:0007669"/>
    <property type="project" value="UniProtKB-SubCell"/>
</dbReference>
<comment type="similarity">
    <text evidence="2 4">Belongs to the FliE family.</text>
</comment>
<gene>
    <name evidence="4" type="primary">fliE</name>
    <name evidence="6" type="ORF">DNH61_22015</name>
</gene>
<dbReference type="GO" id="GO:0005198">
    <property type="term" value="F:structural molecule activity"/>
    <property type="evidence" value="ECO:0007669"/>
    <property type="project" value="UniProtKB-UniRule"/>
</dbReference>
<organism evidence="6 7">
    <name type="scientific">Paenibacillus sambharensis</name>
    <dbReference type="NCBI Taxonomy" id="1803190"/>
    <lineage>
        <taxon>Bacteria</taxon>
        <taxon>Bacillati</taxon>
        <taxon>Bacillota</taxon>
        <taxon>Bacilli</taxon>
        <taxon>Bacillales</taxon>
        <taxon>Paenibacillaceae</taxon>
        <taxon>Paenibacillus</taxon>
    </lineage>
</organism>
<keyword evidence="6" id="KW-0966">Cell projection</keyword>
<dbReference type="EMBL" id="QKRB01000057">
    <property type="protein sequence ID" value="PZD93321.1"/>
    <property type="molecule type" value="Genomic_DNA"/>
</dbReference>
<evidence type="ECO:0000313" key="7">
    <source>
        <dbReference type="Proteomes" id="UP000249522"/>
    </source>
</evidence>
<evidence type="ECO:0000256" key="2">
    <source>
        <dbReference type="ARBA" id="ARBA00009272"/>
    </source>
</evidence>
<keyword evidence="3 4" id="KW-0975">Bacterial flagellum</keyword>
<protein>
    <recommendedName>
        <fullName evidence="4 5">Flagellar hook-basal body complex protein FliE</fullName>
    </recommendedName>
</protein>
<proteinExistence type="inferred from homology"/>
<dbReference type="RefSeq" id="WP_111148990.1">
    <property type="nucleotide sequence ID" value="NZ_QKRB01000057.1"/>
</dbReference>
<dbReference type="HAMAP" id="MF_00724">
    <property type="entry name" value="FliE"/>
    <property type="match status" value="1"/>
</dbReference>
<comment type="subcellular location">
    <subcellularLocation>
        <location evidence="1 4">Bacterial flagellum basal body</location>
    </subcellularLocation>
</comment>
<comment type="caution">
    <text evidence="6">The sequence shown here is derived from an EMBL/GenBank/DDBJ whole genome shotgun (WGS) entry which is preliminary data.</text>
</comment>
<keyword evidence="7" id="KW-1185">Reference proteome</keyword>
<evidence type="ECO:0000313" key="6">
    <source>
        <dbReference type="EMBL" id="PZD93321.1"/>
    </source>
</evidence>
<sequence length="101" mass="10796">MITNALVGTAAPLKMTEAGSASKTTPAEAAKNFGSFLQDAINSVADQEKGVHEVTDKFIIGQADVSDVMIASEQAKLGLQLTVQVRNKAIEAYQEIMRMQL</sequence>
<dbReference type="NCBIfam" id="TIGR00205">
    <property type="entry name" value="fliE"/>
    <property type="match status" value="1"/>
</dbReference>
<dbReference type="GO" id="GO:0071973">
    <property type="term" value="P:bacterial-type flagellum-dependent cell motility"/>
    <property type="evidence" value="ECO:0007669"/>
    <property type="project" value="InterPro"/>
</dbReference>
<evidence type="ECO:0000256" key="4">
    <source>
        <dbReference type="HAMAP-Rule" id="MF_00724"/>
    </source>
</evidence>
<dbReference type="Pfam" id="PF02049">
    <property type="entry name" value="FliE"/>
    <property type="match status" value="1"/>
</dbReference>
<dbReference type="GO" id="GO:0003774">
    <property type="term" value="F:cytoskeletal motor activity"/>
    <property type="evidence" value="ECO:0007669"/>
    <property type="project" value="InterPro"/>
</dbReference>
<evidence type="ECO:0000256" key="5">
    <source>
        <dbReference type="NCBIfam" id="TIGR00205"/>
    </source>
</evidence>
<dbReference type="PANTHER" id="PTHR34653">
    <property type="match status" value="1"/>
</dbReference>
<dbReference type="AlphaFoldDB" id="A0A2W1LNE4"/>
<dbReference type="OrthoDB" id="9812413at2"/>
<accession>A0A2W1LNE4</accession>
<keyword evidence="6" id="KW-0969">Cilium</keyword>
<name>A0A2W1LNE4_9BACL</name>
<dbReference type="PANTHER" id="PTHR34653:SF1">
    <property type="entry name" value="FLAGELLAR HOOK-BASAL BODY COMPLEX PROTEIN FLIE"/>
    <property type="match status" value="1"/>
</dbReference>
<evidence type="ECO:0000256" key="3">
    <source>
        <dbReference type="ARBA" id="ARBA00023143"/>
    </source>
</evidence>
<keyword evidence="6" id="KW-0282">Flagellum</keyword>